<protein>
    <submittedName>
        <fullName evidence="2">DUF6220 domain-containing protein</fullName>
    </submittedName>
</protein>
<dbReference type="InterPro" id="IPR046192">
    <property type="entry name" value="DUF6220"/>
</dbReference>
<accession>A0ABW0IMJ4</accession>
<reference evidence="3" key="1">
    <citation type="journal article" date="2019" name="Int. J. Syst. Evol. Microbiol.">
        <title>The Global Catalogue of Microorganisms (GCM) 10K type strain sequencing project: providing services to taxonomists for standard genome sequencing and annotation.</title>
        <authorList>
            <consortium name="The Broad Institute Genomics Platform"/>
            <consortium name="The Broad Institute Genome Sequencing Center for Infectious Disease"/>
            <person name="Wu L."/>
            <person name="Ma J."/>
        </authorList>
    </citation>
    <scope>NUCLEOTIDE SEQUENCE [LARGE SCALE GENOMIC DNA]</scope>
    <source>
        <strain evidence="3">NCAIM B.01391</strain>
    </source>
</reference>
<name>A0ABW0IMJ4_9HYPH</name>
<evidence type="ECO:0000313" key="3">
    <source>
        <dbReference type="Proteomes" id="UP001596053"/>
    </source>
</evidence>
<dbReference type="Proteomes" id="UP001596053">
    <property type="component" value="Unassembled WGS sequence"/>
</dbReference>
<evidence type="ECO:0000313" key="2">
    <source>
        <dbReference type="EMBL" id="MFC5418414.1"/>
    </source>
</evidence>
<feature type="transmembrane region" description="Helical" evidence="1">
    <location>
        <begin position="103"/>
        <end position="125"/>
    </location>
</feature>
<keyword evidence="3" id="KW-1185">Reference proteome</keyword>
<evidence type="ECO:0000256" key="1">
    <source>
        <dbReference type="SAM" id="Phobius"/>
    </source>
</evidence>
<dbReference type="Pfam" id="PF19728">
    <property type="entry name" value="DUF6220"/>
    <property type="match status" value="1"/>
</dbReference>
<feature type="transmembrane region" description="Helical" evidence="1">
    <location>
        <begin position="21"/>
        <end position="42"/>
    </location>
</feature>
<dbReference type="EMBL" id="JBHSLW010000005">
    <property type="protein sequence ID" value="MFC5418414.1"/>
    <property type="molecule type" value="Genomic_DNA"/>
</dbReference>
<proteinExistence type="predicted"/>
<feature type="transmembrane region" description="Helical" evidence="1">
    <location>
        <begin position="48"/>
        <end position="73"/>
    </location>
</feature>
<keyword evidence="1" id="KW-1133">Transmembrane helix</keyword>
<feature type="transmembrane region" description="Helical" evidence="1">
    <location>
        <begin position="80"/>
        <end position="97"/>
    </location>
</feature>
<keyword evidence="1" id="KW-0812">Transmembrane</keyword>
<comment type="caution">
    <text evidence="2">The sequence shown here is derived from an EMBL/GenBank/DDBJ whole genome shotgun (WGS) entry which is preliminary data.</text>
</comment>
<organism evidence="2 3">
    <name type="scientific">Bosea eneae</name>
    <dbReference type="NCBI Taxonomy" id="151454"/>
    <lineage>
        <taxon>Bacteria</taxon>
        <taxon>Pseudomonadati</taxon>
        <taxon>Pseudomonadota</taxon>
        <taxon>Alphaproteobacteria</taxon>
        <taxon>Hyphomicrobiales</taxon>
        <taxon>Boseaceae</taxon>
        <taxon>Bosea</taxon>
    </lineage>
</organism>
<gene>
    <name evidence="2" type="ORF">ACFPOB_02420</name>
</gene>
<keyword evidence="1" id="KW-0472">Membrane</keyword>
<dbReference type="RefSeq" id="WP_377795627.1">
    <property type="nucleotide sequence ID" value="NZ_JBHSLW010000005.1"/>
</dbReference>
<sequence length="138" mass="14733">METEHDTFAELDRGTPRWFAVAARTLPLGILVQFLSAGASLFGNSGLWGLHASFGGALALPAAALLVGAIVIARLRGFRWWAGLVVLLYLIQVALAARGEPALLSFHPFNGALLLVASLVLAAKVERRAAMCRRRQSA</sequence>